<organism evidence="1 2">
    <name type="scientific">Abeliophyllum distichum</name>
    <dbReference type="NCBI Taxonomy" id="126358"/>
    <lineage>
        <taxon>Eukaryota</taxon>
        <taxon>Viridiplantae</taxon>
        <taxon>Streptophyta</taxon>
        <taxon>Embryophyta</taxon>
        <taxon>Tracheophyta</taxon>
        <taxon>Spermatophyta</taxon>
        <taxon>Magnoliopsida</taxon>
        <taxon>eudicotyledons</taxon>
        <taxon>Gunneridae</taxon>
        <taxon>Pentapetalae</taxon>
        <taxon>asterids</taxon>
        <taxon>lamiids</taxon>
        <taxon>Lamiales</taxon>
        <taxon>Oleaceae</taxon>
        <taxon>Forsythieae</taxon>
        <taxon>Abeliophyllum</taxon>
    </lineage>
</organism>
<protein>
    <submittedName>
        <fullName evidence="1">Uncharacterized protein</fullName>
    </submittedName>
</protein>
<keyword evidence="2" id="KW-1185">Reference proteome</keyword>
<evidence type="ECO:0000313" key="1">
    <source>
        <dbReference type="EMBL" id="KAL2474336.1"/>
    </source>
</evidence>
<sequence length="501" mass="53886">MSSLPAAALPPRSIASLLGPPTWDLAKLKLSSFLTSKEYRLAAWPSHLGLDKTTAWLPPYLQGASPRCLALPSGTRKNYSSAPPLPTRSIPLQLSLPTWDSAKLQLGSFLTSKKHRLAAWPSRESPRCLALPTGTWPNCSLAPSVPPRSIALLLGLPTWDLTKQQLGSTFTTNEHRLAAWPSHLGLGQTAAWFLPYVQGASPRCLALSPGTRPNCSLDPSLPPRSIALLLGTPTWDLTKLQLGSAFSTKEHHLASWPYHLGLGQTAAWFLPYVQRASPCYLALPPGLGQTVAWLLPYLQGASPCCLALPPGIRPNCSLALPTGIRTNCSLALPPGTRPTYSLAPPLTLRSIALLLGPPTWDSAKQQLGSSLTSKEHRLAAWPSHLGLDLTAAWLLSYLQEASPHYFAHPPGTRPNCSLAPPLSPKSIASLLGPPTWDSAKLRLGSSLTPKEYRLAAWPSHLGLGQTAAWLLPYLQGAPPRCLAPTTWDSEKLQRGSSLTSK</sequence>
<name>A0ABD1QDN6_9LAMI</name>
<reference evidence="2" key="1">
    <citation type="submission" date="2024-07" db="EMBL/GenBank/DDBJ databases">
        <title>Two chromosome-level genome assemblies of Korean endemic species Abeliophyllum distichum and Forsythia ovata (Oleaceae).</title>
        <authorList>
            <person name="Jang H."/>
        </authorList>
    </citation>
    <scope>NUCLEOTIDE SEQUENCE [LARGE SCALE GENOMIC DNA]</scope>
</reference>
<proteinExistence type="predicted"/>
<dbReference type="EMBL" id="JBFOLK010000011">
    <property type="protein sequence ID" value="KAL2474336.1"/>
    <property type="molecule type" value="Genomic_DNA"/>
</dbReference>
<dbReference type="Proteomes" id="UP001604336">
    <property type="component" value="Unassembled WGS sequence"/>
</dbReference>
<accession>A0ABD1QDN6</accession>
<comment type="caution">
    <text evidence="1">The sequence shown here is derived from an EMBL/GenBank/DDBJ whole genome shotgun (WGS) entry which is preliminary data.</text>
</comment>
<gene>
    <name evidence="1" type="ORF">Adt_35072</name>
</gene>
<evidence type="ECO:0000313" key="2">
    <source>
        <dbReference type="Proteomes" id="UP001604336"/>
    </source>
</evidence>
<dbReference type="AlphaFoldDB" id="A0ABD1QDN6"/>